<keyword evidence="2" id="KW-1185">Reference proteome</keyword>
<dbReference type="Pfam" id="PF14119">
    <property type="entry name" value="DUF4288"/>
    <property type="match status" value="1"/>
</dbReference>
<reference evidence="1 2" key="1">
    <citation type="journal article" date="2019" name="Int. J. Syst. Evol. Microbiol.">
        <title>The Global Catalogue of Microorganisms (GCM) 10K type strain sequencing project: providing services to taxonomists for standard genome sequencing and annotation.</title>
        <authorList>
            <consortium name="The Broad Institute Genomics Platform"/>
            <consortium name="The Broad Institute Genome Sequencing Center for Infectious Disease"/>
            <person name="Wu L."/>
            <person name="Ma J."/>
        </authorList>
    </citation>
    <scope>NUCLEOTIDE SEQUENCE [LARGE SCALE GENOMIC DNA]</scope>
    <source>
        <strain evidence="1 2">JCM 14306</strain>
    </source>
</reference>
<dbReference type="EMBL" id="BAAANE010000007">
    <property type="protein sequence ID" value="GAA1649758.1"/>
    <property type="molecule type" value="Genomic_DNA"/>
</dbReference>
<dbReference type="Proteomes" id="UP001501319">
    <property type="component" value="Unassembled WGS sequence"/>
</dbReference>
<organism evidence="1 2">
    <name type="scientific">Kribbella alba</name>
    <dbReference type="NCBI Taxonomy" id="190197"/>
    <lineage>
        <taxon>Bacteria</taxon>
        <taxon>Bacillati</taxon>
        <taxon>Actinomycetota</taxon>
        <taxon>Actinomycetes</taxon>
        <taxon>Propionibacteriales</taxon>
        <taxon>Kribbellaceae</taxon>
        <taxon>Kribbella</taxon>
    </lineage>
</organism>
<accession>A0ABN2FJD5</accession>
<dbReference type="RefSeq" id="WP_344114056.1">
    <property type="nucleotide sequence ID" value="NZ_BAAANE010000007.1"/>
</dbReference>
<dbReference type="InterPro" id="IPR025630">
    <property type="entry name" value="DUF4288"/>
</dbReference>
<evidence type="ECO:0008006" key="3">
    <source>
        <dbReference type="Google" id="ProtNLM"/>
    </source>
</evidence>
<sequence length="110" mass="12118">MGWYSVRCVFQHLEGRADDSPYEERILLWEAPSFDAAIELAEEEAAEYAADIDAVYLGLAQSFFLGADMTAVGSGTEVYSLIRGSDLAPDAYLDAFFDTGAEYQREVGQT</sequence>
<evidence type="ECO:0000313" key="1">
    <source>
        <dbReference type="EMBL" id="GAA1649758.1"/>
    </source>
</evidence>
<protein>
    <recommendedName>
        <fullName evidence="3">DUF4288 domain-containing protein</fullName>
    </recommendedName>
</protein>
<comment type="caution">
    <text evidence="1">The sequence shown here is derived from an EMBL/GenBank/DDBJ whole genome shotgun (WGS) entry which is preliminary data.</text>
</comment>
<name>A0ABN2FJD5_9ACTN</name>
<gene>
    <name evidence="1" type="ORF">GCM10009744_46550</name>
</gene>
<evidence type="ECO:0000313" key="2">
    <source>
        <dbReference type="Proteomes" id="UP001501319"/>
    </source>
</evidence>
<proteinExistence type="predicted"/>